<evidence type="ECO:0000256" key="3">
    <source>
        <dbReference type="SAM" id="Phobius"/>
    </source>
</evidence>
<proteinExistence type="predicted"/>
<dbReference type="Pfam" id="PF00149">
    <property type="entry name" value="Metallophos"/>
    <property type="match status" value="1"/>
</dbReference>
<dbReference type="InterPro" id="IPR004843">
    <property type="entry name" value="Calcineurin-like_PHP"/>
</dbReference>
<reference evidence="5 6" key="1">
    <citation type="journal article" date="2018" name="Nat. Biotechnol.">
        <title>A standardized bacterial taxonomy based on genome phylogeny substantially revises the tree of life.</title>
        <authorList>
            <person name="Parks D.H."/>
            <person name="Chuvochina M."/>
            <person name="Waite D.W."/>
            <person name="Rinke C."/>
            <person name="Skarshewski A."/>
            <person name="Chaumeil P.A."/>
            <person name="Hugenholtz P."/>
        </authorList>
    </citation>
    <scope>NUCLEOTIDE SEQUENCE [LARGE SCALE GENOMIC DNA]</scope>
    <source>
        <strain evidence="5">UBA8844</strain>
    </source>
</reference>
<dbReference type="PANTHER" id="PTHR31302">
    <property type="entry name" value="TRANSMEMBRANE PROTEIN WITH METALLOPHOSPHOESTERASE DOMAIN-RELATED"/>
    <property type="match status" value="1"/>
</dbReference>
<dbReference type="AlphaFoldDB" id="A0A3D4VCA2"/>
<evidence type="ECO:0000259" key="4">
    <source>
        <dbReference type="Pfam" id="PF00149"/>
    </source>
</evidence>
<dbReference type="CDD" id="cd07385">
    <property type="entry name" value="MPP_YkuE_C"/>
    <property type="match status" value="1"/>
</dbReference>
<dbReference type="EMBL" id="DPIY01000010">
    <property type="protein sequence ID" value="HCT57957.1"/>
    <property type="molecule type" value="Genomic_DNA"/>
</dbReference>
<name>A0A3D4VCA2_9BACT</name>
<keyword evidence="3" id="KW-0472">Membrane</keyword>
<dbReference type="Proteomes" id="UP000264071">
    <property type="component" value="Unassembled WGS sequence"/>
</dbReference>
<accession>A0A3D4VCA2</accession>
<feature type="domain" description="Calcineurin-like phosphoesterase" evidence="4">
    <location>
        <begin position="120"/>
        <end position="292"/>
    </location>
</feature>
<keyword evidence="1" id="KW-0479">Metal-binding</keyword>
<dbReference type="SUPFAM" id="SSF56300">
    <property type="entry name" value="Metallo-dependent phosphatases"/>
    <property type="match status" value="1"/>
</dbReference>
<organism evidence="5 6">
    <name type="scientific">Gemmatimonas aurantiaca</name>
    <dbReference type="NCBI Taxonomy" id="173480"/>
    <lineage>
        <taxon>Bacteria</taxon>
        <taxon>Pseudomonadati</taxon>
        <taxon>Gemmatimonadota</taxon>
        <taxon>Gemmatimonadia</taxon>
        <taxon>Gemmatimonadales</taxon>
        <taxon>Gemmatimonadaceae</taxon>
        <taxon>Gemmatimonas</taxon>
    </lineage>
</organism>
<keyword evidence="3" id="KW-0812">Transmembrane</keyword>
<evidence type="ECO:0000256" key="2">
    <source>
        <dbReference type="ARBA" id="ARBA00022801"/>
    </source>
</evidence>
<comment type="caution">
    <text evidence="5">The sequence shown here is derived from an EMBL/GenBank/DDBJ whole genome shotgun (WGS) entry which is preliminary data.</text>
</comment>
<keyword evidence="2" id="KW-0378">Hydrolase</keyword>
<dbReference type="GO" id="GO:0008758">
    <property type="term" value="F:UDP-2,3-diacylglucosamine hydrolase activity"/>
    <property type="evidence" value="ECO:0007669"/>
    <property type="project" value="TreeGrafter"/>
</dbReference>
<keyword evidence="3" id="KW-1133">Transmembrane helix</keyword>
<feature type="transmembrane region" description="Helical" evidence="3">
    <location>
        <begin position="45"/>
        <end position="66"/>
    </location>
</feature>
<evidence type="ECO:0000313" key="5">
    <source>
        <dbReference type="EMBL" id="HCT57957.1"/>
    </source>
</evidence>
<dbReference type="GO" id="GO:0016020">
    <property type="term" value="C:membrane"/>
    <property type="evidence" value="ECO:0007669"/>
    <property type="project" value="GOC"/>
</dbReference>
<dbReference type="GO" id="GO:0046872">
    <property type="term" value="F:metal ion binding"/>
    <property type="evidence" value="ECO:0007669"/>
    <property type="project" value="UniProtKB-KW"/>
</dbReference>
<dbReference type="Gene3D" id="3.60.21.10">
    <property type="match status" value="1"/>
</dbReference>
<dbReference type="InterPro" id="IPR029052">
    <property type="entry name" value="Metallo-depent_PP-like"/>
</dbReference>
<dbReference type="InterPro" id="IPR051158">
    <property type="entry name" value="Metallophosphoesterase_sf"/>
</dbReference>
<evidence type="ECO:0000256" key="1">
    <source>
        <dbReference type="ARBA" id="ARBA00022723"/>
    </source>
</evidence>
<dbReference type="GO" id="GO:0009245">
    <property type="term" value="P:lipid A biosynthetic process"/>
    <property type="evidence" value="ECO:0007669"/>
    <property type="project" value="TreeGrafter"/>
</dbReference>
<gene>
    <name evidence="5" type="ORF">DGD08_12205</name>
</gene>
<evidence type="ECO:0000313" key="6">
    <source>
        <dbReference type="Proteomes" id="UP000264071"/>
    </source>
</evidence>
<dbReference type="OMA" id="DTHYGPI"/>
<protein>
    <submittedName>
        <fullName evidence="5">Metallophosphoesterase</fullName>
    </submittedName>
</protein>
<feature type="transmembrane region" description="Helical" evidence="3">
    <location>
        <begin position="78"/>
        <end position="96"/>
    </location>
</feature>
<feature type="transmembrane region" description="Helical" evidence="3">
    <location>
        <begin position="6"/>
        <end position="24"/>
    </location>
</feature>
<sequence length="361" mass="38148">MVPGGWITVLIAAVASAIPLVLLLRGFAGRRYPSAVERIWLMRPFWYLQVALPVLGLSALAGVILGLPFGAPGAGGRWALALAGSILSAIALAGYVGSRWLVTKELVAEHPDVPASLDGLRIVQISDLHVGPHTPRRFLARVHKAVHEARPDLIAITGDQVDDYAPDVQHFTNAFGSLTAPLGVYAIAGNHDVCAGWPAVRVGMEAAGMQVLVNAAIPLVHGGARFWLAGTGDPAALGWSRDVAAECAPDIGCTLTNVPPGAFTIVLAHNPALWPALVKRGVALTLSGHTHYGQFSIPRLGWSLASPFLKHAMGSHREQQSLLYINPGTNYWGLPLRIGALPEVTVVTLRQSANSAIRSSP</sequence>
<dbReference type="PANTHER" id="PTHR31302:SF31">
    <property type="entry name" value="PHOSPHODIESTERASE YAEI"/>
    <property type="match status" value="1"/>
</dbReference>